<dbReference type="KEGG" id="bpro:PMF13cell1_03919"/>
<feature type="transmembrane region" description="Helical" evidence="6">
    <location>
        <begin position="272"/>
        <end position="296"/>
    </location>
</feature>
<evidence type="ECO:0000256" key="4">
    <source>
        <dbReference type="ARBA" id="ARBA00022989"/>
    </source>
</evidence>
<feature type="transmembrane region" description="Helical" evidence="6">
    <location>
        <begin position="704"/>
        <end position="724"/>
    </location>
</feature>
<protein>
    <recommendedName>
        <fullName evidence="7">ABC3 transporter permease C-terminal domain-containing protein</fullName>
    </recommendedName>
</protein>
<feature type="transmembrane region" description="Helical" evidence="6">
    <location>
        <begin position="21"/>
        <end position="41"/>
    </location>
</feature>
<gene>
    <name evidence="8" type="ORF">PMF13cell1_03919</name>
</gene>
<organism evidence="8 9">
    <name type="scientific">Blautia producta</name>
    <dbReference type="NCBI Taxonomy" id="33035"/>
    <lineage>
        <taxon>Bacteria</taxon>
        <taxon>Bacillati</taxon>
        <taxon>Bacillota</taxon>
        <taxon>Clostridia</taxon>
        <taxon>Lachnospirales</taxon>
        <taxon>Lachnospiraceae</taxon>
        <taxon>Blautia</taxon>
    </lineage>
</organism>
<proteinExistence type="predicted"/>
<dbReference type="GO" id="GO:0005886">
    <property type="term" value="C:plasma membrane"/>
    <property type="evidence" value="ECO:0007669"/>
    <property type="project" value="UniProtKB-SubCell"/>
</dbReference>
<dbReference type="PANTHER" id="PTHR30287">
    <property type="entry name" value="MEMBRANE COMPONENT OF PREDICTED ABC SUPERFAMILY METABOLITE UPTAKE TRANSPORTER"/>
    <property type="match status" value="1"/>
</dbReference>
<keyword evidence="3 6" id="KW-0812">Transmembrane</keyword>
<feature type="domain" description="ABC3 transporter permease C-terminal" evidence="7">
    <location>
        <begin position="275"/>
        <end position="394"/>
    </location>
</feature>
<dbReference type="InterPro" id="IPR003838">
    <property type="entry name" value="ABC3_permease_C"/>
</dbReference>
<comment type="subcellular location">
    <subcellularLocation>
        <location evidence="1">Cell membrane</location>
        <topology evidence="1">Multi-pass membrane protein</topology>
    </subcellularLocation>
</comment>
<feature type="transmembrane region" description="Helical" evidence="6">
    <location>
        <begin position="644"/>
        <end position="673"/>
    </location>
</feature>
<accession>A0A4P6M4B1</accession>
<dbReference type="AlphaFoldDB" id="A0A4P6M4B1"/>
<evidence type="ECO:0000259" key="7">
    <source>
        <dbReference type="Pfam" id="PF02687"/>
    </source>
</evidence>
<dbReference type="Proteomes" id="UP000289794">
    <property type="component" value="Chromosome"/>
</dbReference>
<dbReference type="EMBL" id="CP035945">
    <property type="protein sequence ID" value="QBE98353.1"/>
    <property type="molecule type" value="Genomic_DNA"/>
</dbReference>
<reference evidence="8 9" key="1">
    <citation type="submission" date="2019-01" db="EMBL/GenBank/DDBJ databases">
        <title>PMF-metabolizing Aryl O-demethylase.</title>
        <authorList>
            <person name="Kim M."/>
        </authorList>
    </citation>
    <scope>NUCLEOTIDE SEQUENCE [LARGE SCALE GENOMIC DNA]</scope>
    <source>
        <strain evidence="8 9">PMF1</strain>
    </source>
</reference>
<feature type="transmembrane region" description="Helical" evidence="6">
    <location>
        <begin position="750"/>
        <end position="769"/>
    </location>
</feature>
<feature type="transmembrane region" description="Helical" evidence="6">
    <location>
        <begin position="321"/>
        <end position="342"/>
    </location>
</feature>
<evidence type="ECO:0000313" key="9">
    <source>
        <dbReference type="Proteomes" id="UP000289794"/>
    </source>
</evidence>
<keyword evidence="5 6" id="KW-0472">Membrane</keyword>
<evidence type="ECO:0000256" key="6">
    <source>
        <dbReference type="SAM" id="Phobius"/>
    </source>
</evidence>
<evidence type="ECO:0000256" key="5">
    <source>
        <dbReference type="ARBA" id="ARBA00023136"/>
    </source>
</evidence>
<name>A0A4P6M4B1_9FIRM</name>
<evidence type="ECO:0000256" key="1">
    <source>
        <dbReference type="ARBA" id="ARBA00004651"/>
    </source>
</evidence>
<dbReference type="PANTHER" id="PTHR30287:SF2">
    <property type="entry name" value="BLL1001 PROTEIN"/>
    <property type="match status" value="1"/>
</dbReference>
<evidence type="ECO:0000313" key="8">
    <source>
        <dbReference type="EMBL" id="QBE98353.1"/>
    </source>
</evidence>
<dbReference type="InterPro" id="IPR038766">
    <property type="entry name" value="Membrane_comp_ABC_pdt"/>
</dbReference>
<evidence type="ECO:0000256" key="2">
    <source>
        <dbReference type="ARBA" id="ARBA00022475"/>
    </source>
</evidence>
<dbReference type="Pfam" id="PF02687">
    <property type="entry name" value="FtsX"/>
    <property type="match status" value="2"/>
</dbReference>
<feature type="domain" description="ABC3 transporter permease C-terminal" evidence="7">
    <location>
        <begin position="657"/>
        <end position="775"/>
    </location>
</feature>
<feature type="transmembrane region" description="Helical" evidence="6">
    <location>
        <begin position="436"/>
        <end position="454"/>
    </location>
</feature>
<sequence length="783" mass="84379">MENRILFRAGIRKHKGSLIGIAVLLFLVSLSLSTVLTVYLGSDSYIRQEIKRVGFGNLTAWVADVPDMDFLTDSIETQKGIERTEVQNLIFSDYEANGVESDSEGQLIPWSAGEKTYHFFRNDFSGYQESPKEIAAGTVYVSPSMVSIMGLQIGDSITFPVARGGQNVSLTVAGYYENPFMGSSMIGMKGFLISEADYTAILQTIVETGMDSLARNGAMIHIFTETGSNASIADISQLLNENTPISQYTEFIHSADAIEGFMGILQNAFCGLLAAFALILLIVAMVVLGHSISGVIEQEYKNLGILKTVGMTGSRLIRLQLAQYLIVMLVGIISGILAAFPASRVVGKMTLTTTGLLLSADLPVLPCLAAFTAILLLLIGFTILKLRKIISVTPMKAIRGKTTEIRWNPGRTLRMKIEGLPFRLALRQLLSGKKRYVSACLIAVLLVFFASLAGRMNTWLGPEGKGMMDAFNPADLDIGVQALGYLDPGEMEDMVRSYTDITDSYLLAMPSVSVNGTNYTANVITDPERFHISQGATSRSPDEVVLTETAASDLGVSIGDKVTIRGDTGNGEFTVSGIYHCANDMGANIGMNREGYLAIGQDKPQLWCHHYFLADPSQRAAVTEGLTQAYGGDVHVHENSWPGLFGIISAMHGLLAFMYGMIAVFVFIVTILTGSKILTAEQKDLGIYKSMGCSTRMLRITFSLRFGIVATIGAAGGTILGAVLTDPFVSAVMRLAGISNFASRPAPSNILLPGLIVILLFLGCSYLAAGKIKKADMTVLTAD</sequence>
<dbReference type="RefSeq" id="WP_130181806.1">
    <property type="nucleotide sequence ID" value="NZ_CP035945.1"/>
</dbReference>
<keyword evidence="2" id="KW-1003">Cell membrane</keyword>
<keyword evidence="4 6" id="KW-1133">Transmembrane helix</keyword>
<evidence type="ECO:0000256" key="3">
    <source>
        <dbReference type="ARBA" id="ARBA00022692"/>
    </source>
</evidence>
<feature type="transmembrane region" description="Helical" evidence="6">
    <location>
        <begin position="362"/>
        <end position="386"/>
    </location>
</feature>